<dbReference type="GeneID" id="4557118"/>
<evidence type="ECO:0000256" key="1">
    <source>
        <dbReference type="SAM" id="MobiDB-lite"/>
    </source>
</evidence>
<dbReference type="RefSeq" id="WP_011743286.1">
    <property type="nucleotide sequence ID" value="NC_008618.1"/>
</dbReference>
<feature type="region of interest" description="Disordered" evidence="1">
    <location>
        <begin position="131"/>
        <end position="187"/>
    </location>
</feature>
<dbReference type="STRING" id="367928.BAD_0930"/>
<name>A1A1X8_BIFAA</name>
<feature type="transmembrane region" description="Helical" evidence="2">
    <location>
        <begin position="20"/>
        <end position="38"/>
    </location>
</feature>
<dbReference type="AlphaFoldDB" id="A1A1X8"/>
<dbReference type="DNASU" id="4557118"/>
<dbReference type="PaxDb" id="1680-BADO_0995"/>
<dbReference type="HOGENOM" id="CLU_1140835_0_0_11"/>
<feature type="compositionally biased region" description="Low complexity" evidence="1">
    <location>
        <begin position="138"/>
        <end position="154"/>
    </location>
</feature>
<proteinExistence type="predicted"/>
<evidence type="ECO:0000313" key="3">
    <source>
        <dbReference type="EMBL" id="BAF39711.1"/>
    </source>
</evidence>
<feature type="compositionally biased region" description="Basic and acidic residues" evidence="1">
    <location>
        <begin position="66"/>
        <end position="78"/>
    </location>
</feature>
<reference evidence="3 4" key="1">
    <citation type="submission" date="2006-12" db="EMBL/GenBank/DDBJ databases">
        <title>Bifidobacterium adolescentis complete genome sequence.</title>
        <authorList>
            <person name="Suzuki T."/>
            <person name="Tsuda Y."/>
            <person name="Kanou N."/>
            <person name="Inoue T."/>
            <person name="Kumazaki K."/>
            <person name="Nagano S."/>
            <person name="Hirai S."/>
            <person name="Tanaka K."/>
            <person name="Watanabe K."/>
        </authorList>
    </citation>
    <scope>NUCLEOTIDE SEQUENCE [LARGE SCALE GENOMIC DNA]</scope>
    <source>
        <strain evidence="4">ATCC 15703 / DSM 20083 / NCTC 11814 / E194a</strain>
    </source>
</reference>
<keyword evidence="2" id="KW-0472">Membrane</keyword>
<evidence type="ECO:0000256" key="2">
    <source>
        <dbReference type="SAM" id="Phobius"/>
    </source>
</evidence>
<feature type="region of interest" description="Disordered" evidence="1">
    <location>
        <begin position="66"/>
        <end position="87"/>
    </location>
</feature>
<protein>
    <submittedName>
        <fullName evidence="3">Similar to transporter</fullName>
    </submittedName>
</protein>
<dbReference type="Proteomes" id="UP000008702">
    <property type="component" value="Chromosome"/>
</dbReference>
<sequence>MFVVKNAWKSVTRNKGRNMLIIVIVTIIAAAATIGLSIRQAAATARSSGLDNTTVTAQISLDRGKLISESREQSKSDSDSSDASAKPDFDAMRSALADKQFSLADYQKYAKASSAVKSTYYMETTGLAATDDFQPVTDSSGSDSSSSSGSSNMKDSSDTAGTDNGNRQDEQPGVPDGQMGDVAGSKDGAGMVSGDFSLIGFSSDEAIANASNGSFTMVKGKVFGYDASSDGDAIISKSLADRS</sequence>
<accession>A1A1X8</accession>
<keyword evidence="4" id="KW-1185">Reference proteome</keyword>
<keyword evidence="2" id="KW-0812">Transmembrane</keyword>
<evidence type="ECO:0000313" key="4">
    <source>
        <dbReference type="Proteomes" id="UP000008702"/>
    </source>
</evidence>
<keyword evidence="2" id="KW-1133">Transmembrane helix</keyword>
<gene>
    <name evidence="3" type="ordered locus">BAD_0930</name>
</gene>
<organism evidence="3 4">
    <name type="scientific">Bifidobacterium adolescentis (strain ATCC 15703 / DSM 20083 / NCTC 11814 / E194a)</name>
    <dbReference type="NCBI Taxonomy" id="367928"/>
    <lineage>
        <taxon>Bacteria</taxon>
        <taxon>Bacillati</taxon>
        <taxon>Actinomycetota</taxon>
        <taxon>Actinomycetes</taxon>
        <taxon>Bifidobacteriales</taxon>
        <taxon>Bifidobacteriaceae</taxon>
        <taxon>Bifidobacterium</taxon>
    </lineage>
</organism>
<dbReference type="KEGG" id="bad:BAD_0930"/>
<dbReference type="EMBL" id="AP009256">
    <property type="protein sequence ID" value="BAF39711.1"/>
    <property type="molecule type" value="Genomic_DNA"/>
</dbReference>